<dbReference type="Proteomes" id="UP000266723">
    <property type="component" value="Unassembled WGS sequence"/>
</dbReference>
<accession>A0ABQ7CTG1</accession>
<gene>
    <name evidence="2" type="ORF">DY000_02017493</name>
</gene>
<dbReference type="EMBL" id="QGKV02000759">
    <property type="protein sequence ID" value="KAF3563352.1"/>
    <property type="molecule type" value="Genomic_DNA"/>
</dbReference>
<dbReference type="PANTHER" id="PTHR37265">
    <property type="entry name" value="OS01G0195300 PROTEIN"/>
    <property type="match status" value="1"/>
</dbReference>
<proteinExistence type="predicted"/>
<comment type="caution">
    <text evidence="2">The sequence shown here is derived from an EMBL/GenBank/DDBJ whole genome shotgun (WGS) entry which is preliminary data.</text>
</comment>
<protein>
    <submittedName>
        <fullName evidence="2">Uncharacterized protein</fullName>
    </submittedName>
</protein>
<name>A0ABQ7CTG1_BRACR</name>
<evidence type="ECO:0000256" key="1">
    <source>
        <dbReference type="SAM" id="MobiDB-lite"/>
    </source>
</evidence>
<dbReference type="PANTHER" id="PTHR37265:SF5">
    <property type="entry name" value="OS01G0195300 PROTEIN"/>
    <property type="match status" value="1"/>
</dbReference>
<feature type="compositionally biased region" description="Basic and acidic residues" evidence="1">
    <location>
        <begin position="1"/>
        <end position="17"/>
    </location>
</feature>
<sequence>MEETRKKEAKRGRDTAAKEMQTPMMISGGDDNEDEYTPEEIMQLVESSYPTTNIDGTNFSGEDQSFRVRFIDDPYAVPVVVQSSTGYITINVNEESCGPSFSDSNASAMASVDASGLFGCCLGSNGAWSTNDVRASENECQWDHELLARFLENQFKLFNLISFVSDHLQLKALLILALTISACSTSARKQDDLRQLATRSALWTARVPDLSNQTARDNISSRSNQFQLAVHLFGGLFNPT</sequence>
<reference evidence="2 3" key="1">
    <citation type="journal article" date="2020" name="BMC Genomics">
        <title>Intraspecific diversification of the crop wild relative Brassica cretica Lam. using demographic model selection.</title>
        <authorList>
            <person name="Kioukis A."/>
            <person name="Michalopoulou V.A."/>
            <person name="Briers L."/>
            <person name="Pirintsos S."/>
            <person name="Studholme D.J."/>
            <person name="Pavlidis P."/>
            <person name="Sarris P.F."/>
        </authorList>
    </citation>
    <scope>NUCLEOTIDE SEQUENCE [LARGE SCALE GENOMIC DNA]</scope>
    <source>
        <strain evidence="3">cv. PFS-1207/04</strain>
    </source>
</reference>
<evidence type="ECO:0000313" key="3">
    <source>
        <dbReference type="Proteomes" id="UP000266723"/>
    </source>
</evidence>
<evidence type="ECO:0000313" key="2">
    <source>
        <dbReference type="EMBL" id="KAF3563352.1"/>
    </source>
</evidence>
<organism evidence="2 3">
    <name type="scientific">Brassica cretica</name>
    <name type="common">Mustard</name>
    <dbReference type="NCBI Taxonomy" id="69181"/>
    <lineage>
        <taxon>Eukaryota</taxon>
        <taxon>Viridiplantae</taxon>
        <taxon>Streptophyta</taxon>
        <taxon>Embryophyta</taxon>
        <taxon>Tracheophyta</taxon>
        <taxon>Spermatophyta</taxon>
        <taxon>Magnoliopsida</taxon>
        <taxon>eudicotyledons</taxon>
        <taxon>Gunneridae</taxon>
        <taxon>Pentapetalae</taxon>
        <taxon>rosids</taxon>
        <taxon>malvids</taxon>
        <taxon>Brassicales</taxon>
        <taxon>Brassicaceae</taxon>
        <taxon>Brassiceae</taxon>
        <taxon>Brassica</taxon>
    </lineage>
</organism>
<feature type="region of interest" description="Disordered" evidence="1">
    <location>
        <begin position="1"/>
        <end position="35"/>
    </location>
</feature>
<keyword evidence="3" id="KW-1185">Reference proteome</keyword>